<dbReference type="EMBL" id="CP092863">
    <property type="protein sequence ID" value="UYV62122.1"/>
    <property type="molecule type" value="Genomic_DNA"/>
</dbReference>
<reference evidence="1 2" key="1">
    <citation type="submission" date="2022-01" db="EMBL/GenBank/DDBJ databases">
        <title>A chromosomal length assembly of Cordylochernes scorpioides.</title>
        <authorList>
            <person name="Zeh D."/>
            <person name="Zeh J."/>
        </authorList>
    </citation>
    <scope>NUCLEOTIDE SEQUENCE [LARGE SCALE GENOMIC DNA]</scope>
    <source>
        <strain evidence="1">IN4F17</strain>
        <tissue evidence="1">Whole Body</tissue>
    </source>
</reference>
<dbReference type="Proteomes" id="UP001235939">
    <property type="component" value="Chromosome 01"/>
</dbReference>
<dbReference type="InterPro" id="IPR036397">
    <property type="entry name" value="RNaseH_sf"/>
</dbReference>
<proteinExistence type="predicted"/>
<sequence length="159" mass="18789">MQIYLINKYEGIPGTEIHRILVQYRNSVLPQQSVYEWIENLKNGRTSVTQDKGARSSFTAKNKKNIERACDLILLDRRVTIDKRLGIFQKHLDNYGNELEIFLNRIVTGDETWIPHYERRVNGRIWIGNIQIRPARKISKANHLQKNLCLEFFFETDKT</sequence>
<name>A0ABY6K0G0_9ARAC</name>
<protein>
    <submittedName>
        <fullName evidence="1">Uncharacterized protein</fullName>
    </submittedName>
</protein>
<evidence type="ECO:0000313" key="1">
    <source>
        <dbReference type="EMBL" id="UYV62122.1"/>
    </source>
</evidence>
<gene>
    <name evidence="1" type="ORF">LAZ67_1007903</name>
</gene>
<keyword evidence="2" id="KW-1185">Reference proteome</keyword>
<accession>A0ABY6K0G0</accession>
<organism evidence="1 2">
    <name type="scientific">Cordylochernes scorpioides</name>
    <dbReference type="NCBI Taxonomy" id="51811"/>
    <lineage>
        <taxon>Eukaryota</taxon>
        <taxon>Metazoa</taxon>
        <taxon>Ecdysozoa</taxon>
        <taxon>Arthropoda</taxon>
        <taxon>Chelicerata</taxon>
        <taxon>Arachnida</taxon>
        <taxon>Pseudoscorpiones</taxon>
        <taxon>Cheliferoidea</taxon>
        <taxon>Chernetidae</taxon>
        <taxon>Cordylochernes</taxon>
    </lineage>
</organism>
<evidence type="ECO:0000313" key="2">
    <source>
        <dbReference type="Proteomes" id="UP001235939"/>
    </source>
</evidence>
<dbReference type="Gene3D" id="3.30.420.10">
    <property type="entry name" value="Ribonuclease H-like superfamily/Ribonuclease H"/>
    <property type="match status" value="1"/>
</dbReference>